<gene>
    <name evidence="3" type="ORF">EXN66_Car016008</name>
</gene>
<accession>A0A6G1QCE2</accession>
<organism evidence="3 4">
    <name type="scientific">Channa argus</name>
    <name type="common">Northern snakehead</name>
    <name type="synonym">Ophicephalus argus</name>
    <dbReference type="NCBI Taxonomy" id="215402"/>
    <lineage>
        <taxon>Eukaryota</taxon>
        <taxon>Metazoa</taxon>
        <taxon>Chordata</taxon>
        <taxon>Craniata</taxon>
        <taxon>Vertebrata</taxon>
        <taxon>Euteleostomi</taxon>
        <taxon>Actinopterygii</taxon>
        <taxon>Neopterygii</taxon>
        <taxon>Teleostei</taxon>
        <taxon>Neoteleostei</taxon>
        <taxon>Acanthomorphata</taxon>
        <taxon>Anabantaria</taxon>
        <taxon>Anabantiformes</taxon>
        <taxon>Channoidei</taxon>
        <taxon>Channidae</taxon>
        <taxon>Channa</taxon>
    </lineage>
</organism>
<evidence type="ECO:0000313" key="4">
    <source>
        <dbReference type="Proteomes" id="UP000503349"/>
    </source>
</evidence>
<feature type="coiled-coil region" evidence="1">
    <location>
        <begin position="482"/>
        <end position="555"/>
    </location>
</feature>
<feature type="region of interest" description="Disordered" evidence="2">
    <location>
        <begin position="1"/>
        <end position="28"/>
    </location>
</feature>
<keyword evidence="4" id="KW-1185">Reference proteome</keyword>
<sequence>MASSQPNPGPSLTAESQCTADTASRGDQQQLLEIDPSLEVIEENVPLPQGEPIRTSKQGHGDKSKWSQCAKMPTLLLRFGLTGAKTKEAAVSLTSSFSKPNTEQCVVETQPECAVKADPQSAVTADPQSAVTADPQSAVTADPQSAVTADPQSVVIADPQSVITACPQLVVTIDPQSVETADPHSVVTADPQSAVMTEQKDELLEPQTANVSGVDMFQGAADTSSSAVSEYNKQELLTIPDTDKEMFLLVNEKAAVLKELERMEELLRIQKAQSDQQVQFLQTELSKKKQAERHTALKVRKLRQALGNERRKKKEIQSLLVKKDELYSRNVALLSERNKYLETERARLSSACKEETSKSTTSWTDTTEKSSLEWKEENSCLVAEHIKAVWSIKKMWKQELENCRSEWEEERSHLQAVHEEETSKLTTTWTETIENKWCEREEEKSRLIAEHQKATACIKEMWKQELQKCRSQWEEEESHLITEHLKTEIEKEQMMQEDLERERVQCEKENSRIEQSIRVIMVDLEQDTKQRLKYRNELTEKIAQLHNQIPRKKRLFFGLFEKKKVTPPSSVI</sequence>
<keyword evidence="1" id="KW-0175">Coiled coil</keyword>
<dbReference type="Proteomes" id="UP000503349">
    <property type="component" value="Chromosome 15"/>
</dbReference>
<evidence type="ECO:0000313" key="3">
    <source>
        <dbReference type="EMBL" id="KAF3700321.1"/>
    </source>
</evidence>
<protein>
    <submittedName>
        <fullName evidence="3">Glucose-dependent insulinotropic receptor G-protein coupled receptor 119</fullName>
    </submittedName>
</protein>
<evidence type="ECO:0000256" key="1">
    <source>
        <dbReference type="SAM" id="Coils"/>
    </source>
</evidence>
<feature type="compositionally biased region" description="Polar residues" evidence="2">
    <location>
        <begin position="13"/>
        <end position="28"/>
    </location>
</feature>
<dbReference type="AlphaFoldDB" id="A0A6G1QCE2"/>
<keyword evidence="3" id="KW-0675">Receptor</keyword>
<proteinExistence type="predicted"/>
<evidence type="ECO:0000256" key="2">
    <source>
        <dbReference type="SAM" id="MobiDB-lite"/>
    </source>
</evidence>
<reference evidence="3 4" key="1">
    <citation type="submission" date="2019-02" db="EMBL/GenBank/DDBJ databases">
        <title>Opniocepnalus argus genome.</title>
        <authorList>
            <person name="Zhou C."/>
            <person name="Xiao S."/>
        </authorList>
    </citation>
    <scope>NUCLEOTIDE SEQUENCE [LARGE SCALE GENOMIC DNA]</scope>
    <source>
        <strain evidence="3">OARG1902GOOAL</strain>
        <tissue evidence="3">Muscle</tissue>
    </source>
</reference>
<feature type="region of interest" description="Disordered" evidence="2">
    <location>
        <begin position="42"/>
        <end position="67"/>
    </location>
</feature>
<feature type="coiled-coil region" evidence="1">
    <location>
        <begin position="253"/>
        <end position="319"/>
    </location>
</feature>
<dbReference type="EMBL" id="CM015726">
    <property type="protein sequence ID" value="KAF3700321.1"/>
    <property type="molecule type" value="Genomic_DNA"/>
</dbReference>
<reference evidence="4" key="2">
    <citation type="submission" date="2019-02" db="EMBL/GenBank/DDBJ databases">
        <title>Opniocepnalus argus Var Kimnra genome.</title>
        <authorList>
            <person name="Zhou C."/>
            <person name="Xiao S."/>
        </authorList>
    </citation>
    <scope>NUCLEOTIDE SEQUENCE [LARGE SCALE GENOMIC DNA]</scope>
</reference>
<name>A0A6G1QCE2_CHAAH</name>